<protein>
    <submittedName>
        <fullName evidence="1">Uncharacterized protein</fullName>
    </submittedName>
</protein>
<dbReference type="EMBL" id="MN739010">
    <property type="protein sequence ID" value="QHT34802.1"/>
    <property type="molecule type" value="Genomic_DNA"/>
</dbReference>
<reference evidence="1" key="1">
    <citation type="journal article" date="2020" name="Nature">
        <title>Giant virus diversity and host interactions through global metagenomics.</title>
        <authorList>
            <person name="Schulz F."/>
            <person name="Roux S."/>
            <person name="Paez-Espino D."/>
            <person name="Jungbluth S."/>
            <person name="Walsh D.A."/>
            <person name="Denef V.J."/>
            <person name="McMahon K.D."/>
            <person name="Konstantinidis K.T."/>
            <person name="Eloe-Fadrosh E.A."/>
            <person name="Kyrpides N.C."/>
            <person name="Woyke T."/>
        </authorList>
    </citation>
    <scope>NUCLEOTIDE SEQUENCE</scope>
    <source>
        <strain evidence="1">GVMAG-M-3300009164-40</strain>
    </source>
</reference>
<accession>A0A6C0F188</accession>
<sequence length="283" mass="33220">MTLCASCKNKTSFDQCTSLALKGLLFCGKHIKCREKRIWAVLNGNNTKAVIIQKHWRGYFIRQKLRLAGPGVLNRKDCHNTEELVTMDSKTEVHPLDYFAFREADKLYWFDIRSLYQYVRNTSRPINPYTRQPLTLDDRKRLRKLCQIRKRQSIFNLHAEPVYSDFSDLVGKKWLDVSQIIEENGFDDMNHLLFCSLNKTQLYIFINFIHLDLVAYAAEHTTPNTSRKKYVEWMKTLISKFVKYKYASLQASYNVARSLLSILNDSPEPYTLCFIIISSVCRM</sequence>
<organism evidence="1">
    <name type="scientific">viral metagenome</name>
    <dbReference type="NCBI Taxonomy" id="1070528"/>
    <lineage>
        <taxon>unclassified sequences</taxon>
        <taxon>metagenomes</taxon>
        <taxon>organismal metagenomes</taxon>
    </lineage>
</organism>
<dbReference type="InterPro" id="IPR000048">
    <property type="entry name" value="IQ_motif_EF-hand-BS"/>
</dbReference>
<dbReference type="Pfam" id="PF00612">
    <property type="entry name" value="IQ"/>
    <property type="match status" value="1"/>
</dbReference>
<name>A0A6C0F188_9ZZZZ</name>
<dbReference type="CDD" id="cd23767">
    <property type="entry name" value="IQCD"/>
    <property type="match status" value="1"/>
</dbReference>
<dbReference type="PROSITE" id="PS50096">
    <property type="entry name" value="IQ"/>
    <property type="match status" value="1"/>
</dbReference>
<dbReference type="AlphaFoldDB" id="A0A6C0F188"/>
<evidence type="ECO:0000313" key="1">
    <source>
        <dbReference type="EMBL" id="QHT34802.1"/>
    </source>
</evidence>
<proteinExistence type="predicted"/>